<accession>A0A6A6C228</accession>
<feature type="transmembrane region" description="Helical" evidence="8">
    <location>
        <begin position="99"/>
        <end position="118"/>
    </location>
</feature>
<comment type="similarity">
    <text evidence="2 8">Belongs to the ATG22 family.</text>
</comment>
<dbReference type="Pfam" id="PF11700">
    <property type="entry name" value="ATG22"/>
    <property type="match status" value="1"/>
</dbReference>
<feature type="transmembrane region" description="Helical" evidence="8">
    <location>
        <begin position="130"/>
        <end position="149"/>
    </location>
</feature>
<evidence type="ECO:0000256" key="8">
    <source>
        <dbReference type="RuleBase" id="RU363073"/>
    </source>
</evidence>
<comment type="subcellular location">
    <subcellularLocation>
        <location evidence="1 8">Vacuole membrane</location>
        <topology evidence="1 8">Multi-pass membrane protein</topology>
    </subcellularLocation>
</comment>
<evidence type="ECO:0000256" key="4">
    <source>
        <dbReference type="ARBA" id="ARBA00022692"/>
    </source>
</evidence>
<comment type="function">
    <text evidence="8">Vacuolar effluxer which mediate the efflux of amino acids resulting from autophagic degradation. The release of autophagic amino acids allows the maintenance of protein synthesis and viability during nitrogen starvation.</text>
</comment>
<evidence type="ECO:0000256" key="6">
    <source>
        <dbReference type="ARBA" id="ARBA00023006"/>
    </source>
</evidence>
<evidence type="ECO:0000256" key="5">
    <source>
        <dbReference type="ARBA" id="ARBA00022989"/>
    </source>
</evidence>
<feature type="transmembrane region" description="Helical" evidence="8">
    <location>
        <begin position="479"/>
        <end position="498"/>
    </location>
</feature>
<name>A0A6A6C228_ZASCE</name>
<dbReference type="PANTHER" id="PTHR23519:SF5">
    <property type="entry name" value="AUTOPHAGY-RELATED PROTEIN"/>
    <property type="match status" value="1"/>
</dbReference>
<evidence type="ECO:0000313" key="10">
    <source>
        <dbReference type="Proteomes" id="UP000799537"/>
    </source>
</evidence>
<evidence type="ECO:0000256" key="3">
    <source>
        <dbReference type="ARBA" id="ARBA00022448"/>
    </source>
</evidence>
<gene>
    <name evidence="9" type="ORF">M409DRAFT_70094</name>
</gene>
<keyword evidence="8" id="KW-0926">Vacuole</keyword>
<dbReference type="GO" id="GO:0006865">
    <property type="term" value="P:amino acid transport"/>
    <property type="evidence" value="ECO:0007669"/>
    <property type="project" value="UniProtKB-KW"/>
</dbReference>
<feature type="transmembrane region" description="Helical" evidence="8">
    <location>
        <begin position="314"/>
        <end position="337"/>
    </location>
</feature>
<feature type="transmembrane region" description="Helical" evidence="8">
    <location>
        <begin position="223"/>
        <end position="244"/>
    </location>
</feature>
<feature type="transmembrane region" description="Helical" evidence="8">
    <location>
        <begin position="413"/>
        <end position="433"/>
    </location>
</feature>
<keyword evidence="3 8" id="KW-0813">Transport</keyword>
<evidence type="ECO:0000313" key="9">
    <source>
        <dbReference type="EMBL" id="KAF2161025.1"/>
    </source>
</evidence>
<dbReference type="GO" id="GO:0006914">
    <property type="term" value="P:autophagy"/>
    <property type="evidence" value="ECO:0007669"/>
    <property type="project" value="UniProtKB-KW"/>
</dbReference>
<dbReference type="AlphaFoldDB" id="A0A6A6C228"/>
<keyword evidence="10" id="KW-1185">Reference proteome</keyword>
<evidence type="ECO:0000256" key="2">
    <source>
        <dbReference type="ARBA" id="ARBA00006978"/>
    </source>
</evidence>
<dbReference type="Proteomes" id="UP000799537">
    <property type="component" value="Unassembled WGS sequence"/>
</dbReference>
<feature type="transmembrane region" description="Helical" evidence="8">
    <location>
        <begin position="349"/>
        <end position="370"/>
    </location>
</feature>
<keyword evidence="6 8" id="KW-0072">Autophagy</keyword>
<dbReference type="Gene3D" id="1.20.1250.20">
    <property type="entry name" value="MFS general substrate transporter like domains"/>
    <property type="match status" value="1"/>
</dbReference>
<dbReference type="RefSeq" id="XP_033661914.1">
    <property type="nucleotide sequence ID" value="XM_033818568.1"/>
</dbReference>
<dbReference type="SUPFAM" id="SSF103473">
    <property type="entry name" value="MFS general substrate transporter"/>
    <property type="match status" value="1"/>
</dbReference>
<reference evidence="9" key="1">
    <citation type="journal article" date="2020" name="Stud. Mycol.">
        <title>101 Dothideomycetes genomes: a test case for predicting lifestyles and emergence of pathogens.</title>
        <authorList>
            <person name="Haridas S."/>
            <person name="Albert R."/>
            <person name="Binder M."/>
            <person name="Bloem J."/>
            <person name="Labutti K."/>
            <person name="Salamov A."/>
            <person name="Andreopoulos B."/>
            <person name="Baker S."/>
            <person name="Barry K."/>
            <person name="Bills G."/>
            <person name="Bluhm B."/>
            <person name="Cannon C."/>
            <person name="Castanera R."/>
            <person name="Culley D."/>
            <person name="Daum C."/>
            <person name="Ezra D."/>
            <person name="Gonzalez J."/>
            <person name="Henrissat B."/>
            <person name="Kuo A."/>
            <person name="Liang C."/>
            <person name="Lipzen A."/>
            <person name="Lutzoni F."/>
            <person name="Magnuson J."/>
            <person name="Mondo S."/>
            <person name="Nolan M."/>
            <person name="Ohm R."/>
            <person name="Pangilinan J."/>
            <person name="Park H.-J."/>
            <person name="Ramirez L."/>
            <person name="Alfaro M."/>
            <person name="Sun H."/>
            <person name="Tritt A."/>
            <person name="Yoshinaga Y."/>
            <person name="Zwiers L.-H."/>
            <person name="Turgeon B."/>
            <person name="Goodwin S."/>
            <person name="Spatafora J."/>
            <person name="Crous P."/>
            <person name="Grigoriev I."/>
        </authorList>
    </citation>
    <scope>NUCLEOTIDE SEQUENCE</scope>
    <source>
        <strain evidence="9">ATCC 36951</strain>
    </source>
</reference>
<dbReference type="InterPro" id="IPR050495">
    <property type="entry name" value="ATG22/LtaA_families"/>
</dbReference>
<keyword evidence="4 8" id="KW-0812">Transmembrane</keyword>
<keyword evidence="8" id="KW-0029">Amino-acid transport</keyword>
<dbReference type="InterPro" id="IPR024671">
    <property type="entry name" value="Atg22-like"/>
</dbReference>
<dbReference type="OrthoDB" id="42657at2759"/>
<feature type="transmembrane region" description="Helical" evidence="8">
    <location>
        <begin position="256"/>
        <end position="277"/>
    </location>
</feature>
<dbReference type="GO" id="GO:0005774">
    <property type="term" value="C:vacuolar membrane"/>
    <property type="evidence" value="ECO:0007669"/>
    <property type="project" value="UniProtKB-SubCell"/>
</dbReference>
<dbReference type="EMBL" id="ML993622">
    <property type="protein sequence ID" value="KAF2161025.1"/>
    <property type="molecule type" value="Genomic_DNA"/>
</dbReference>
<evidence type="ECO:0000256" key="7">
    <source>
        <dbReference type="ARBA" id="ARBA00023136"/>
    </source>
</evidence>
<proteinExistence type="inferred from homology"/>
<feature type="transmembrane region" description="Helical" evidence="8">
    <location>
        <begin position="382"/>
        <end position="401"/>
    </location>
</feature>
<dbReference type="GeneID" id="54571840"/>
<protein>
    <recommendedName>
        <fullName evidence="8">Autophagy-related protein</fullName>
    </recommendedName>
</protein>
<keyword evidence="7 8" id="KW-0472">Membrane</keyword>
<keyword evidence="5 8" id="KW-1133">Transmembrane helix</keyword>
<dbReference type="PANTHER" id="PTHR23519">
    <property type="entry name" value="AUTOPHAGY-RELATED PROTEIN 22"/>
    <property type="match status" value="1"/>
</dbReference>
<feature type="transmembrane region" description="Helical" evidence="8">
    <location>
        <begin position="445"/>
        <end position="467"/>
    </location>
</feature>
<dbReference type="InterPro" id="IPR036259">
    <property type="entry name" value="MFS_trans_sf"/>
</dbReference>
<sequence length="518" mass="57242">MATNMDLNPVSSVAFGKTEVGVHGQAGFATVEQGNTIPTSGERKTTTRLEYWAFCLYNWAGTGVGVGNYAGALQQSLTELAFPSGYLNWGGQRTSVNSFILDISGITFAVQLVVLLMTGPYADYGSWRPWILIFWTVVAVASSFAFFGFTQPSTWALASGFYILGNVALTATGAFYLAAFPNLVRDLPKMQESERQVLQGAKSPEAHADLETMERSKISNISFIFSGFGSCVSIALAFAISYGIGYQTQEQDNKVYAITIGYFGILWIVTSVPWFLVEQYRPGQKLPPGTNWLTVGPKQVWEAAKNVTHLKQTFIYIAAYFLINDSINTSGTVVNILQNNAIEFDTVTYSGLFCVVYGTVFIGLFGNMWIQKFFNISPRWMYFWNSAAGVFISLWGVVGIWTHKIGYHNVWEFWFYQAWTGGASAGVQSYAATVMAEVSPAPKMYIFFALFNTLGKTSGFIGPYIVSAIANDAHGNNNVGFYFTFFTGLVGLILLLFLDTDKAKEDNAKYLEKEPYIV</sequence>
<feature type="transmembrane region" description="Helical" evidence="8">
    <location>
        <begin position="155"/>
        <end position="180"/>
    </location>
</feature>
<evidence type="ECO:0000256" key="1">
    <source>
        <dbReference type="ARBA" id="ARBA00004128"/>
    </source>
</evidence>
<organism evidence="9 10">
    <name type="scientific">Zasmidium cellare ATCC 36951</name>
    <dbReference type="NCBI Taxonomy" id="1080233"/>
    <lineage>
        <taxon>Eukaryota</taxon>
        <taxon>Fungi</taxon>
        <taxon>Dikarya</taxon>
        <taxon>Ascomycota</taxon>
        <taxon>Pezizomycotina</taxon>
        <taxon>Dothideomycetes</taxon>
        <taxon>Dothideomycetidae</taxon>
        <taxon>Mycosphaerellales</taxon>
        <taxon>Mycosphaerellaceae</taxon>
        <taxon>Zasmidium</taxon>
    </lineage>
</organism>